<dbReference type="EMBL" id="PVNG01000001">
    <property type="protein sequence ID" value="PRX70249.1"/>
    <property type="molecule type" value="Genomic_DNA"/>
</dbReference>
<dbReference type="Pfam" id="PF01936">
    <property type="entry name" value="NYN"/>
    <property type="match status" value="1"/>
</dbReference>
<dbReference type="RefSeq" id="WP_181306901.1">
    <property type="nucleotide sequence ID" value="NZ_PVNG01000001.1"/>
</dbReference>
<dbReference type="Gene3D" id="3.40.50.1010">
    <property type="entry name" value="5'-nuclease"/>
    <property type="match status" value="1"/>
</dbReference>
<organism evidence="2 3">
    <name type="scientific">Nonomuraea fuscirosea</name>
    <dbReference type="NCBI Taxonomy" id="1291556"/>
    <lineage>
        <taxon>Bacteria</taxon>
        <taxon>Bacillati</taxon>
        <taxon>Actinomycetota</taxon>
        <taxon>Actinomycetes</taxon>
        <taxon>Streptosporangiales</taxon>
        <taxon>Streptosporangiaceae</taxon>
        <taxon>Nonomuraea</taxon>
    </lineage>
</organism>
<protein>
    <submittedName>
        <fullName evidence="2">Uncharacterized LabA/DUF88 family protein</fullName>
    </submittedName>
</protein>
<evidence type="ECO:0000259" key="1">
    <source>
        <dbReference type="Pfam" id="PF01936"/>
    </source>
</evidence>
<evidence type="ECO:0000313" key="3">
    <source>
        <dbReference type="Proteomes" id="UP000238312"/>
    </source>
</evidence>
<dbReference type="GO" id="GO:0004540">
    <property type="term" value="F:RNA nuclease activity"/>
    <property type="evidence" value="ECO:0007669"/>
    <property type="project" value="InterPro"/>
</dbReference>
<accession>A0A2T0NB77</accession>
<comment type="caution">
    <text evidence="2">The sequence shown here is derived from an EMBL/GenBank/DDBJ whole genome shotgun (WGS) entry which is preliminary data.</text>
</comment>
<sequence>MRDKPNDGNGRVGVYVDGFNLYYGLRQLSGRRDLWLDLAGLARELLRDGQSLEVVRYFTTIVRGDRQAAARQRVYLAAVQSQGVDVVLGRFQERRNRCHSCGLSWRSYEEKKTDVAIASAMVADTALDRVDMVMLISADTDLCGAVETIRTIDDGRGTKTRVVSVFPPGKGANELRRCSDAWFPLGQAMVRKCQFPDTLTGPGGDVYRRPAYWN</sequence>
<dbReference type="AlphaFoldDB" id="A0A2T0NB77"/>
<dbReference type="Proteomes" id="UP000238312">
    <property type="component" value="Unassembled WGS sequence"/>
</dbReference>
<reference evidence="2 3" key="1">
    <citation type="submission" date="2018-03" db="EMBL/GenBank/DDBJ databases">
        <title>Genomic Encyclopedia of Type Strains, Phase III (KMG-III): the genomes of soil and plant-associated and newly described type strains.</title>
        <authorList>
            <person name="Whitman W."/>
        </authorList>
    </citation>
    <scope>NUCLEOTIDE SEQUENCE [LARGE SCALE GENOMIC DNA]</scope>
    <source>
        <strain evidence="2 3">CGMCC 4.7104</strain>
    </source>
</reference>
<dbReference type="InterPro" id="IPR047140">
    <property type="entry name" value="LabA"/>
</dbReference>
<dbReference type="InterPro" id="IPR021139">
    <property type="entry name" value="NYN"/>
</dbReference>
<dbReference type="PANTHER" id="PTHR35458">
    <property type="entry name" value="SLR0755 PROTEIN"/>
    <property type="match status" value="1"/>
</dbReference>
<proteinExistence type="predicted"/>
<dbReference type="PANTHER" id="PTHR35458:SF8">
    <property type="entry name" value="SLR0650 PROTEIN"/>
    <property type="match status" value="1"/>
</dbReference>
<gene>
    <name evidence="2" type="ORF">B0I32_101337</name>
</gene>
<dbReference type="CDD" id="cd18722">
    <property type="entry name" value="PIN_NicB-like"/>
    <property type="match status" value="1"/>
</dbReference>
<evidence type="ECO:0000313" key="2">
    <source>
        <dbReference type="EMBL" id="PRX70249.1"/>
    </source>
</evidence>
<name>A0A2T0NB77_9ACTN</name>
<keyword evidence="3" id="KW-1185">Reference proteome</keyword>
<feature type="domain" description="NYN" evidence="1">
    <location>
        <begin position="11"/>
        <end position="180"/>
    </location>
</feature>